<dbReference type="Proteomes" id="UP000515915">
    <property type="component" value="Segment"/>
</dbReference>
<sequence>MAKYDGGSLGHKTDAEKRLISKIRKDVHKTVEEINNMQYDKSRKDKITPHVKNEFKKHTIICGAVQSATGKICSKPPVEGAARCAQHGGLATGPKTEEGKKRALAKLNPMAALVHGLNSRFVMTVEEEELYSAMMNLGIEKFQLDEFNIIMLHRGLMALILNERKEIAAAGEIIDESNSYNDYDSKFLKYMQALGLDRKFNESTNNKNNDKGINMNLLFDM</sequence>
<protein>
    <recommendedName>
        <fullName evidence="3">Terminase small subunit</fullName>
    </recommendedName>
</protein>
<reference evidence="1 2" key="1">
    <citation type="submission" date="2020-06" db="EMBL/GenBank/DDBJ databases">
        <authorList>
            <person name="Connerton I.F."/>
        </authorList>
    </citation>
    <scope>NUCLEOTIDE SEQUENCE [LARGE SCALE GENOMIC DNA]</scope>
</reference>
<evidence type="ECO:0000313" key="2">
    <source>
        <dbReference type="Proteomes" id="UP000515915"/>
    </source>
</evidence>
<evidence type="ECO:0000313" key="1">
    <source>
        <dbReference type="EMBL" id="QNI20422.1"/>
    </source>
</evidence>
<dbReference type="InterPro" id="IPR047675">
    <property type="entry name" value="Putative_zinc-bd"/>
</dbReference>
<name>A0A7G8AKH7_9CAUD</name>
<dbReference type="NCBIfam" id="NF041373">
    <property type="entry name" value="HGG_STG"/>
    <property type="match status" value="1"/>
</dbReference>
<keyword evidence="2" id="KW-1185">Reference proteome</keyword>
<proteinExistence type="predicted"/>
<accession>A0A7G8AKH7</accession>
<dbReference type="EMBL" id="MT700412">
    <property type="protein sequence ID" value="QNI20422.1"/>
    <property type="molecule type" value="Genomic_DNA"/>
</dbReference>
<evidence type="ECO:0008006" key="3">
    <source>
        <dbReference type="Google" id="ProtNLM"/>
    </source>
</evidence>
<organism evidence="1 2">
    <name type="scientific">Bacillus phage 1_ICo-2020</name>
    <dbReference type="NCBI Taxonomy" id="2759272"/>
    <lineage>
        <taxon>Viruses</taxon>
        <taxon>Duplodnaviria</taxon>
        <taxon>Heunggongvirae</taxon>
        <taxon>Uroviricota</taxon>
        <taxon>Caudoviricetes</taxon>
        <taxon>Ehrlichviridae</taxon>
        <taxon>Suttonboningtonvirus</taxon>
        <taxon>Suttonboningtonvirus sv1ICo2020</taxon>
    </lineage>
</organism>